<dbReference type="Proteomes" id="UP000183832">
    <property type="component" value="Unassembled WGS sequence"/>
</dbReference>
<proteinExistence type="predicted"/>
<name>A0A1J1I5W6_9DIPT</name>
<protein>
    <submittedName>
        <fullName evidence="2">CLUMA_CG009122, isoform A</fullName>
    </submittedName>
</protein>
<accession>A0A1J1I5W6</accession>
<feature type="compositionally biased region" description="Polar residues" evidence="1">
    <location>
        <begin position="34"/>
        <end position="49"/>
    </location>
</feature>
<evidence type="ECO:0000313" key="3">
    <source>
        <dbReference type="Proteomes" id="UP000183832"/>
    </source>
</evidence>
<gene>
    <name evidence="2" type="ORF">CLUMA_CG009122</name>
</gene>
<evidence type="ECO:0000256" key="1">
    <source>
        <dbReference type="SAM" id="MobiDB-lite"/>
    </source>
</evidence>
<reference evidence="2 3" key="1">
    <citation type="submission" date="2015-04" db="EMBL/GenBank/DDBJ databases">
        <authorList>
            <person name="Syromyatnikov M.Y."/>
            <person name="Popov V.N."/>
        </authorList>
    </citation>
    <scope>NUCLEOTIDE SEQUENCE [LARGE SCALE GENOMIC DNA]</scope>
</reference>
<sequence>MEMIAVVMNHLMVERPRKLLKTAAFEEPEDSSEYDVSTEGSQDINEPTSKTQWEELQEFYFKMGIKRALNASMESLMEDEDACKINLSNLYRESSSQLSVKSNEPAKSDDTVAVIEKLLKSFEQENNLTDSTTDLKTEETPNSLIEEKEINEKEMIEIACEENKINEDLSEENFEKIDIEIDNKIIEENLEKIDTEIESKINEFETEVINIDKETKLIENEENVNVDDQVVKDSINDDNFQNVLIPNRMKI</sequence>
<feature type="region of interest" description="Disordered" evidence="1">
    <location>
        <begin position="25"/>
        <end position="49"/>
    </location>
</feature>
<evidence type="ECO:0000313" key="2">
    <source>
        <dbReference type="EMBL" id="CRK95664.1"/>
    </source>
</evidence>
<keyword evidence="3" id="KW-1185">Reference proteome</keyword>
<dbReference type="AlphaFoldDB" id="A0A1J1I5W6"/>
<dbReference type="EMBL" id="CVRI01000042">
    <property type="protein sequence ID" value="CRK95664.1"/>
    <property type="molecule type" value="Genomic_DNA"/>
</dbReference>
<organism evidence="2 3">
    <name type="scientific">Clunio marinus</name>
    <dbReference type="NCBI Taxonomy" id="568069"/>
    <lineage>
        <taxon>Eukaryota</taxon>
        <taxon>Metazoa</taxon>
        <taxon>Ecdysozoa</taxon>
        <taxon>Arthropoda</taxon>
        <taxon>Hexapoda</taxon>
        <taxon>Insecta</taxon>
        <taxon>Pterygota</taxon>
        <taxon>Neoptera</taxon>
        <taxon>Endopterygota</taxon>
        <taxon>Diptera</taxon>
        <taxon>Nematocera</taxon>
        <taxon>Chironomoidea</taxon>
        <taxon>Chironomidae</taxon>
        <taxon>Clunio</taxon>
    </lineage>
</organism>